<evidence type="ECO:0000313" key="2">
    <source>
        <dbReference type="EMBL" id="MCP8967687.1"/>
    </source>
</evidence>
<dbReference type="Gene3D" id="3.90.25.10">
    <property type="entry name" value="UDP-galactose 4-epimerase, domain 1"/>
    <property type="match status" value="1"/>
</dbReference>
<accession>A0AA41X2V8</accession>
<dbReference type="PANTHER" id="PTHR43162:SF1">
    <property type="entry name" value="PRESTALK A DIFFERENTIATION PROTEIN A"/>
    <property type="match status" value="1"/>
</dbReference>
<protein>
    <submittedName>
        <fullName evidence="2">SDR family oxidoreductase</fullName>
    </submittedName>
</protein>
<organism evidence="2 3">
    <name type="scientific">Ectobacillus ponti</name>
    <dbReference type="NCBI Taxonomy" id="2961894"/>
    <lineage>
        <taxon>Bacteria</taxon>
        <taxon>Bacillati</taxon>
        <taxon>Bacillota</taxon>
        <taxon>Bacilli</taxon>
        <taxon>Bacillales</taxon>
        <taxon>Bacillaceae</taxon>
        <taxon>Ectobacillus</taxon>
    </lineage>
</organism>
<name>A0AA41X2V8_9BACI</name>
<keyword evidence="3" id="KW-1185">Reference proteome</keyword>
<dbReference type="InterPro" id="IPR008030">
    <property type="entry name" value="NmrA-like"/>
</dbReference>
<dbReference type="AlphaFoldDB" id="A0AA41X2V8"/>
<dbReference type="Gene3D" id="3.40.50.720">
    <property type="entry name" value="NAD(P)-binding Rossmann-like Domain"/>
    <property type="match status" value="1"/>
</dbReference>
<dbReference type="Proteomes" id="UP001156102">
    <property type="component" value="Unassembled WGS sequence"/>
</dbReference>
<dbReference type="InterPro" id="IPR051604">
    <property type="entry name" value="Ergot_Alk_Oxidoreductase"/>
</dbReference>
<dbReference type="Pfam" id="PF05368">
    <property type="entry name" value="NmrA"/>
    <property type="match status" value="1"/>
</dbReference>
<dbReference type="RefSeq" id="WP_254757605.1">
    <property type="nucleotide sequence ID" value="NZ_JANCLT010000002.1"/>
</dbReference>
<dbReference type="EMBL" id="JANCLT010000002">
    <property type="protein sequence ID" value="MCP8967687.1"/>
    <property type="molecule type" value="Genomic_DNA"/>
</dbReference>
<feature type="domain" description="NmrA-like" evidence="1">
    <location>
        <begin position="2"/>
        <end position="227"/>
    </location>
</feature>
<gene>
    <name evidence="2" type="ORF">NK662_03925</name>
</gene>
<sequence length="285" mass="32555">MERILVTGFTGTVGQEAAKQLVRWGERPRCAVRNVEKALQQYGTEYEYAALDFDEEATFPAALAGVGRLFLMYPPMIREKDSFARFIAAAKQHGVRHIVYLSVKDVQYLPFVPHHKNEKLIKQSGIPYTFLRAGYFTQNLNLFLLGELMKHDRIFVPAGKGKTSFTDVRDIAEIGALALLEGEKHYNKSYVPTGSEALTFFEVADIMTKVLGRRITYTNPTVKEFQTYFRQEGLEEAYLKVVTGIHLFTKIGLAKGITRDIERVTGHPPLSVRQYVEDYRAYWEK</sequence>
<dbReference type="SUPFAM" id="SSF51735">
    <property type="entry name" value="NAD(P)-binding Rossmann-fold domains"/>
    <property type="match status" value="1"/>
</dbReference>
<dbReference type="InterPro" id="IPR036291">
    <property type="entry name" value="NAD(P)-bd_dom_sf"/>
</dbReference>
<evidence type="ECO:0000259" key="1">
    <source>
        <dbReference type="Pfam" id="PF05368"/>
    </source>
</evidence>
<reference evidence="2" key="1">
    <citation type="submission" date="2022-07" db="EMBL/GenBank/DDBJ databases">
        <authorList>
            <person name="Li W.-J."/>
            <person name="Deng Q.-Q."/>
        </authorList>
    </citation>
    <scope>NUCLEOTIDE SEQUENCE</scope>
    <source>
        <strain evidence="2">SYSU M60031</strain>
    </source>
</reference>
<dbReference type="PANTHER" id="PTHR43162">
    <property type="match status" value="1"/>
</dbReference>
<evidence type="ECO:0000313" key="3">
    <source>
        <dbReference type="Proteomes" id="UP001156102"/>
    </source>
</evidence>
<dbReference type="CDD" id="cd05269">
    <property type="entry name" value="TMR_SDR_a"/>
    <property type="match status" value="1"/>
</dbReference>
<comment type="caution">
    <text evidence="2">The sequence shown here is derived from an EMBL/GenBank/DDBJ whole genome shotgun (WGS) entry which is preliminary data.</text>
</comment>
<proteinExistence type="predicted"/>